<protein>
    <submittedName>
        <fullName evidence="1">Uncharacterized protein</fullName>
    </submittedName>
</protein>
<dbReference type="AlphaFoldDB" id="A0A3B0STX6"/>
<organism evidence="1">
    <name type="scientific">hydrothermal vent metagenome</name>
    <dbReference type="NCBI Taxonomy" id="652676"/>
    <lineage>
        <taxon>unclassified sequences</taxon>
        <taxon>metagenomes</taxon>
        <taxon>ecological metagenomes</taxon>
    </lineage>
</organism>
<gene>
    <name evidence="1" type="ORF">MNBD_ALPHA05-517</name>
</gene>
<proteinExistence type="predicted"/>
<evidence type="ECO:0000313" key="1">
    <source>
        <dbReference type="EMBL" id="VAW05752.1"/>
    </source>
</evidence>
<feature type="non-terminal residue" evidence="1">
    <location>
        <position position="1"/>
    </location>
</feature>
<accession>A0A3B0STX6</accession>
<name>A0A3B0STX6_9ZZZZ</name>
<reference evidence="1" key="1">
    <citation type="submission" date="2018-06" db="EMBL/GenBank/DDBJ databases">
        <authorList>
            <person name="Zhirakovskaya E."/>
        </authorList>
    </citation>
    <scope>NUCLEOTIDE SEQUENCE</scope>
</reference>
<sequence>LLIGVGLVSFNGLLGGLIVHGADAHAF</sequence>
<dbReference type="EMBL" id="UOEH01000484">
    <property type="protein sequence ID" value="VAW05752.1"/>
    <property type="molecule type" value="Genomic_DNA"/>
</dbReference>